<feature type="compositionally biased region" description="Basic and acidic residues" evidence="5">
    <location>
        <begin position="152"/>
        <end position="166"/>
    </location>
</feature>
<dbReference type="PANTHER" id="PTHR23139">
    <property type="entry name" value="RNA-BINDING PROTEIN"/>
    <property type="match status" value="1"/>
</dbReference>
<dbReference type="SUPFAM" id="SSF54928">
    <property type="entry name" value="RNA-binding domain, RBD"/>
    <property type="match status" value="1"/>
</dbReference>
<accession>A0A7S7RH53</accession>
<feature type="domain" description="RRM" evidence="6">
    <location>
        <begin position="459"/>
        <end position="545"/>
    </location>
</feature>
<evidence type="ECO:0000313" key="8">
    <source>
        <dbReference type="Proteomes" id="UP000593906"/>
    </source>
</evidence>
<dbReference type="GO" id="GO:0003723">
    <property type="term" value="F:RNA binding"/>
    <property type="evidence" value="ECO:0007669"/>
    <property type="project" value="UniProtKB-UniRule"/>
</dbReference>
<proteinExistence type="predicted"/>
<feature type="compositionally biased region" description="Basic and acidic residues" evidence="5">
    <location>
        <begin position="225"/>
        <end position="254"/>
    </location>
</feature>
<dbReference type="Gene3D" id="3.30.70.330">
    <property type="match status" value="1"/>
</dbReference>
<dbReference type="GO" id="GO:0006397">
    <property type="term" value="P:mRNA processing"/>
    <property type="evidence" value="ECO:0007669"/>
    <property type="project" value="UniProtKB-KW"/>
</dbReference>
<evidence type="ECO:0000256" key="3">
    <source>
        <dbReference type="ARBA" id="ARBA00023187"/>
    </source>
</evidence>
<dbReference type="InterPro" id="IPR000504">
    <property type="entry name" value="RRM_dom"/>
</dbReference>
<keyword evidence="3" id="KW-0508">mRNA splicing</keyword>
<evidence type="ECO:0000256" key="5">
    <source>
        <dbReference type="SAM" id="MobiDB-lite"/>
    </source>
</evidence>
<feature type="compositionally biased region" description="Low complexity" evidence="5">
    <location>
        <begin position="210"/>
        <end position="221"/>
    </location>
</feature>
<keyword evidence="1" id="KW-0507">mRNA processing</keyword>
<name>A0A7S7RH53_CRYPV</name>
<evidence type="ECO:0000313" key="7">
    <source>
        <dbReference type="EMBL" id="QOY43315.1"/>
    </source>
</evidence>
<protein>
    <recommendedName>
        <fullName evidence="6">RRM domain-containing protein</fullName>
    </recommendedName>
</protein>
<feature type="compositionally biased region" description="Low complexity" evidence="5">
    <location>
        <begin position="20"/>
        <end position="32"/>
    </location>
</feature>
<feature type="compositionally biased region" description="Basic and acidic residues" evidence="5">
    <location>
        <begin position="128"/>
        <end position="137"/>
    </location>
</feature>
<dbReference type="InterPro" id="IPR035979">
    <property type="entry name" value="RBD_domain_sf"/>
</dbReference>
<feature type="compositionally biased region" description="Low complexity" evidence="5">
    <location>
        <begin position="68"/>
        <end position="81"/>
    </location>
</feature>
<keyword evidence="2 4" id="KW-0694">RNA-binding</keyword>
<reference evidence="7 8" key="1">
    <citation type="submission" date="2019-09" db="EMBL/GenBank/DDBJ databases">
        <title>Consistent, comparative and evidence-based genome assembly and annotation for Cryptosporidium parvum, C. hominis and C. tyzzeri.</title>
        <authorList>
            <person name="Baptista R.P."/>
            <person name="Li Y."/>
            <person name="Sateriale A."/>
            <person name="Ansell B."/>
            <person name="Jex A."/>
            <person name="Sanders M."/>
            <person name="Brooks K."/>
            <person name="Tracey A."/>
            <person name="Berriman M."/>
            <person name="Striepen B."/>
            <person name="Cotton J.A."/>
            <person name="Kissinger J.C."/>
        </authorList>
    </citation>
    <scope>NUCLEOTIDE SEQUENCE [LARGE SCALE GENOMIC DNA]</scope>
    <source>
        <strain evidence="7 8">IOWA-ATCC</strain>
    </source>
</reference>
<evidence type="ECO:0000256" key="4">
    <source>
        <dbReference type="PROSITE-ProRule" id="PRU00176"/>
    </source>
</evidence>
<dbReference type="EMBL" id="CP044422">
    <property type="protein sequence ID" value="QOY43315.1"/>
    <property type="molecule type" value="Genomic_DNA"/>
</dbReference>
<feature type="compositionally biased region" description="Low complexity" evidence="5">
    <location>
        <begin position="299"/>
        <end position="310"/>
    </location>
</feature>
<organism evidence="7 8">
    <name type="scientific">Cryptosporidium parvum</name>
    <dbReference type="NCBI Taxonomy" id="5807"/>
    <lineage>
        <taxon>Eukaryota</taxon>
        <taxon>Sar</taxon>
        <taxon>Alveolata</taxon>
        <taxon>Apicomplexa</taxon>
        <taxon>Conoidasida</taxon>
        <taxon>Coccidia</taxon>
        <taxon>Eucoccidiorida</taxon>
        <taxon>Eimeriorina</taxon>
        <taxon>Cryptosporidiidae</taxon>
        <taxon>Cryptosporidium</taxon>
    </lineage>
</organism>
<dbReference type="GO" id="GO:0008380">
    <property type="term" value="P:RNA splicing"/>
    <property type="evidence" value="ECO:0007669"/>
    <property type="project" value="UniProtKB-KW"/>
</dbReference>
<evidence type="ECO:0000259" key="6">
    <source>
        <dbReference type="PROSITE" id="PS50102"/>
    </source>
</evidence>
<feature type="compositionally biased region" description="Basic residues" evidence="5">
    <location>
        <begin position="255"/>
        <end position="270"/>
    </location>
</feature>
<feature type="compositionally biased region" description="Basic and acidic residues" evidence="5">
    <location>
        <begin position="93"/>
        <end position="108"/>
    </location>
</feature>
<dbReference type="PROSITE" id="PS50102">
    <property type="entry name" value="RRM"/>
    <property type="match status" value="1"/>
</dbReference>
<dbReference type="SMART" id="SM00360">
    <property type="entry name" value="RRM"/>
    <property type="match status" value="1"/>
</dbReference>
<dbReference type="Proteomes" id="UP000593906">
    <property type="component" value="Chromosome 1"/>
</dbReference>
<dbReference type="InterPro" id="IPR012677">
    <property type="entry name" value="Nucleotide-bd_a/b_plait_sf"/>
</dbReference>
<gene>
    <name evidence="7" type="ORF">CPATCC_000092</name>
</gene>
<dbReference type="VEuPathDB" id="CryptoDB:CPATCC_0036210"/>
<dbReference type="AlphaFoldDB" id="A0A7S7RH53"/>
<feature type="region of interest" description="Disordered" evidence="5">
    <location>
        <begin position="196"/>
        <end position="312"/>
    </location>
</feature>
<evidence type="ECO:0000256" key="2">
    <source>
        <dbReference type="ARBA" id="ARBA00022884"/>
    </source>
</evidence>
<feature type="region of interest" description="Disordered" evidence="5">
    <location>
        <begin position="1"/>
        <end position="166"/>
    </location>
</feature>
<evidence type="ECO:0000256" key="1">
    <source>
        <dbReference type="ARBA" id="ARBA00022664"/>
    </source>
</evidence>
<sequence length="733" mass="85129">MSSRDHRRRGESSFKGGGFNSSKASRSSSNSSYDRRRYSSAKTNTRQKFKSSSRSMSKSSSENRYRSESMSLSNSRSNSRSCPRAGSRQVQRKSIERGRSKERVKRNYESSPEEFNDGYYHRHHYNHQRQDERDFSHSRRSQKLRSVSSSGDRIENRGRAHERSEFKYLRSNVKNHSRITTTQRVGDEDYELNNITTYSHSKSVPGPINSSRSTSRSRSPSIKTNKSENKNDGRNKIRDKVRQRDRDFDKECNRSKSRSVSRSRHSSRSKHISESQNKYKSKSNPRTRSYSCSDEEYISNSNTKTSRNRSQYYRNENYYDQGYDNDYAINKNSEYGNRPSHGYNYDHGNSHYNDYERDSYNHGDRNWNNIRYLNRYRDRHENYVNRSFSEERERSRERERRRRRMQAKCIKKAGGFQKLAQSEGKEPTPVFYDGFQWVAKTGSTASMDPATMNNTRRFRRLYFGNLPINLGLTESSFQQIVWQEMALRGLCLNPNENPILCVWFAQKKGNYGFVEFRTVEETEKALQLDGFACMGSKIKVSRPNDYSQALQSSSSSTAVGGSGTNIQSPYNSVLNPINNLNSHTTINGAITKDNAFYLGQETALQLLFTLEDTYSLGTRNLDSKVLRITNVLDPCQIQDPEECREIKRDFCDGIQYKDSIISSRIITIDDISRLCQELAEKDIQLEPADILLEFDSNTNLQLSVSAMSIANYNNKIPKMNLFDEDFYHNHLKG</sequence>